<dbReference type="InterPro" id="IPR011970">
    <property type="entry name" value="MltB_2"/>
</dbReference>
<dbReference type="Gene3D" id="1.10.8.350">
    <property type="entry name" value="Bacterial muramidase"/>
    <property type="match status" value="1"/>
</dbReference>
<sequence>MINAIRSEQNPGRRETRRYRLNLIAEGKHRMLRFPFTVSPSMKLKAATVAIAALASTLTTGSALADAQFRQWVASFRPVAIKAGVSPSTFDRAFRGVDAPDPVVLQKARYQPEFTEPVWNYIDNRVNEQSVSVGQSMARKWGPWLQRIEQRFSVDRNILLAIWSMESNYGEILKRDDVMRDAVRSLATLAYADQRRAKYGRTQLIAAMKILQTGDIDRGHLSGSWAGALGHTQFIPTSYQAYAVDVDGNGKRDIWNSVPDALGTAANLLHRNGWQPGRTWGYEVALPQGRKFPNGSLSIAEWQQIGIVRANGRPFPDPNEKATLKVPDGRQGPAFLMTKNFFVLKRYNNADKYALAVGLLADRIGGYQGLRQDWNRPFTPISMNERLELQTHLKALGYYDGNIDGKIGSTSRAAIEAFQQRNGLQPDGHPSKEVLSVLRRR</sequence>
<evidence type="ECO:0000313" key="3">
    <source>
        <dbReference type="EMBL" id="EEQ94138.1"/>
    </source>
</evidence>
<dbReference type="GO" id="GO:0008933">
    <property type="term" value="F:peptidoglycan lytic transglycosylase activity"/>
    <property type="evidence" value="ECO:0007669"/>
    <property type="project" value="TreeGrafter"/>
</dbReference>
<dbReference type="PANTHER" id="PTHR30163:SF8">
    <property type="entry name" value="LYTIC MUREIN TRANSGLYCOSYLASE"/>
    <property type="match status" value="1"/>
</dbReference>
<name>C4WPN1_9HYPH</name>
<feature type="domain" description="Transglycosylase SLT" evidence="2">
    <location>
        <begin position="68"/>
        <end position="362"/>
    </location>
</feature>
<protein>
    <submittedName>
        <fullName evidence="3">Lytic murein transglycosylase</fullName>
    </submittedName>
</protein>
<reference evidence="3 4" key="1">
    <citation type="submission" date="2009-05" db="EMBL/GenBank/DDBJ databases">
        <authorList>
            <person name="Setubal J.C."/>
            <person name="Boyle S."/>
            <person name="Crasta O.R."/>
            <person name="Gillespie J.J."/>
            <person name="Kenyon R.W."/>
            <person name="Lu J."/>
            <person name="Mane S."/>
            <person name="Nagrani S."/>
            <person name="Shallom J.M."/>
            <person name="Shallom S."/>
            <person name="Shukla M."/>
            <person name="Snyder E.E."/>
            <person name="Sobral B.W."/>
            <person name="Wattam A.R."/>
            <person name="Will R."/>
            <person name="Williams K."/>
            <person name="Yoo H."/>
            <person name="Munk C."/>
            <person name="Tapia R."/>
            <person name="Green L."/>
            <person name="Rogers Y."/>
            <person name="Detter J.C."/>
            <person name="Bruce D."/>
            <person name="Brettin T.S."/>
            <person name="Tsolis R."/>
        </authorList>
    </citation>
    <scope>NUCLEOTIDE SEQUENCE [LARGE SCALE GENOMIC DNA]</scope>
    <source>
        <strain evidence="3 4">LMG 3301</strain>
    </source>
</reference>
<dbReference type="SUPFAM" id="SSF53955">
    <property type="entry name" value="Lysozyme-like"/>
    <property type="match status" value="1"/>
</dbReference>
<dbReference type="Pfam" id="PF13406">
    <property type="entry name" value="SLT_2"/>
    <property type="match status" value="1"/>
</dbReference>
<evidence type="ECO:0000313" key="4">
    <source>
        <dbReference type="Proteomes" id="UP000004386"/>
    </source>
</evidence>
<dbReference type="InterPro" id="IPR002477">
    <property type="entry name" value="Peptidoglycan-bd-like"/>
</dbReference>
<dbReference type="EMBL" id="ACQA01000002">
    <property type="protein sequence ID" value="EEQ94138.1"/>
    <property type="molecule type" value="Genomic_DNA"/>
</dbReference>
<dbReference type="InterPro" id="IPR036366">
    <property type="entry name" value="PGBDSf"/>
</dbReference>
<dbReference type="Gene3D" id="1.10.101.10">
    <property type="entry name" value="PGBD-like superfamily/PGBD"/>
    <property type="match status" value="1"/>
</dbReference>
<dbReference type="InterPro" id="IPR043426">
    <property type="entry name" value="MltB-like"/>
</dbReference>
<dbReference type="NCBIfam" id="TIGR02283">
    <property type="entry name" value="MltB_2"/>
    <property type="match status" value="1"/>
</dbReference>
<dbReference type="InterPro" id="IPR031304">
    <property type="entry name" value="SLT_2"/>
</dbReference>
<proteinExistence type="predicted"/>
<dbReference type="AlphaFoldDB" id="C4WPN1"/>
<gene>
    <name evidence="3" type="ORF">OINT_2001353</name>
</gene>
<dbReference type="InterPro" id="IPR036365">
    <property type="entry name" value="PGBD-like_sf"/>
</dbReference>
<dbReference type="Proteomes" id="UP000004386">
    <property type="component" value="Unassembled WGS sequence"/>
</dbReference>
<evidence type="ECO:0000259" key="1">
    <source>
        <dbReference type="Pfam" id="PF01471"/>
    </source>
</evidence>
<accession>C4WPN1</accession>
<dbReference type="PANTHER" id="PTHR30163">
    <property type="entry name" value="MEMBRANE-BOUND LYTIC MUREIN TRANSGLYCOSYLASE B"/>
    <property type="match status" value="1"/>
</dbReference>
<feature type="domain" description="Peptidoglycan binding-like" evidence="1">
    <location>
        <begin position="384"/>
        <end position="438"/>
    </location>
</feature>
<dbReference type="GO" id="GO:0009253">
    <property type="term" value="P:peptidoglycan catabolic process"/>
    <property type="evidence" value="ECO:0007669"/>
    <property type="project" value="TreeGrafter"/>
</dbReference>
<dbReference type="InterPro" id="IPR023346">
    <property type="entry name" value="Lysozyme-like_dom_sf"/>
</dbReference>
<comment type="caution">
    <text evidence="3">The sequence shown here is derived from an EMBL/GenBank/DDBJ whole genome shotgun (WGS) entry which is preliminary data.</text>
</comment>
<dbReference type="SUPFAM" id="SSF47090">
    <property type="entry name" value="PGBD-like"/>
    <property type="match status" value="1"/>
</dbReference>
<evidence type="ECO:0000259" key="2">
    <source>
        <dbReference type="Pfam" id="PF13406"/>
    </source>
</evidence>
<organism evidence="3 4">
    <name type="scientific">Brucella intermedia LMG 3301</name>
    <dbReference type="NCBI Taxonomy" id="641118"/>
    <lineage>
        <taxon>Bacteria</taxon>
        <taxon>Pseudomonadati</taxon>
        <taxon>Pseudomonadota</taxon>
        <taxon>Alphaproteobacteria</taxon>
        <taxon>Hyphomicrobiales</taxon>
        <taxon>Brucellaceae</taxon>
        <taxon>Brucella/Ochrobactrum group</taxon>
        <taxon>Brucella</taxon>
    </lineage>
</organism>
<dbReference type="Pfam" id="PF01471">
    <property type="entry name" value="PG_binding_1"/>
    <property type="match status" value="1"/>
</dbReference>
<dbReference type="HOGENOM" id="CLU_035402_0_2_5"/>
<dbReference type="Gene3D" id="1.10.530.10">
    <property type="match status" value="1"/>
</dbReference>
<dbReference type="CDD" id="cd13399">
    <property type="entry name" value="Slt35-like"/>
    <property type="match status" value="1"/>
</dbReference>